<organism evidence="1 2">
    <name type="scientific">Candidatus Saccharicenans subterraneus</name>
    <dbReference type="NCBI Taxonomy" id="2508984"/>
    <lineage>
        <taxon>Bacteria</taxon>
        <taxon>Candidatus Aminicenantota</taxon>
        <taxon>Candidatus Aminicenantia</taxon>
        <taxon>Candidatus Aminicenantales</taxon>
        <taxon>Candidatus Saccharicenantaceae</taxon>
        <taxon>Candidatus Saccharicenans</taxon>
    </lineage>
</organism>
<accession>A0A3E2BLK8</accession>
<dbReference type="EMBL" id="QUAH01000007">
    <property type="protein sequence ID" value="RFT15635.1"/>
    <property type="molecule type" value="Genomic_DNA"/>
</dbReference>
<name>A0A3E2BLK8_9BACT</name>
<evidence type="ECO:0000313" key="1">
    <source>
        <dbReference type="EMBL" id="RFT15635.1"/>
    </source>
</evidence>
<proteinExistence type="predicted"/>
<dbReference type="Proteomes" id="UP000257323">
    <property type="component" value="Unassembled WGS sequence"/>
</dbReference>
<protein>
    <submittedName>
        <fullName evidence="1">Uncharacterized protein</fullName>
    </submittedName>
</protein>
<sequence>MKNKFASVYSGPIKISPVQSMMTATIEKLFQKTIKLKKSSKLETHQERRNKIQGKEGHTFLCPEFQEKFSNIGNPA</sequence>
<gene>
    <name evidence="1" type="ORF">OP8BY_0010</name>
</gene>
<evidence type="ECO:0000313" key="2">
    <source>
        <dbReference type="Proteomes" id="UP000257323"/>
    </source>
</evidence>
<dbReference type="AlphaFoldDB" id="A0A3E2BLK8"/>
<reference evidence="1 2" key="1">
    <citation type="submission" date="2018-08" db="EMBL/GenBank/DDBJ databases">
        <title>Genome analysis of the thermophilic bacterium of the candidate phylum Aminicenantes from deep subsurface aquifer revealed its physiology and ecological role.</title>
        <authorList>
            <person name="Kadnikov V.V."/>
            <person name="Mardanov A.V."/>
            <person name="Beletsky A.V."/>
            <person name="Karnachuk O.V."/>
            <person name="Ravin N.V."/>
        </authorList>
    </citation>
    <scope>NUCLEOTIDE SEQUENCE [LARGE SCALE GENOMIC DNA]</scope>
    <source>
        <strain evidence="1">BY38</strain>
    </source>
</reference>
<comment type="caution">
    <text evidence="1">The sequence shown here is derived from an EMBL/GenBank/DDBJ whole genome shotgun (WGS) entry which is preliminary data.</text>
</comment>